<comment type="caution">
    <text evidence="1">The sequence shown here is derived from an EMBL/GenBank/DDBJ whole genome shotgun (WGS) entry which is preliminary data.</text>
</comment>
<sequence length="151" mass="16222">MTTCTYCGGPGAPNPRVMCSACIDRFMAATASPPLSEESAAKLNKFLEDTMPRSKDAIMIYDDLEADCPVEPGMREKMLEHYDSIMATVPPGAVQVFVCGPSTSPCGPNRDDHVWDDEVEFTDSAGKNCGGSVACSRCGLPAMDYDIWNAP</sequence>
<dbReference type="EMBL" id="LAZR01000138">
    <property type="protein sequence ID" value="KKN87460.1"/>
    <property type="molecule type" value="Genomic_DNA"/>
</dbReference>
<organism evidence="1">
    <name type="scientific">marine sediment metagenome</name>
    <dbReference type="NCBI Taxonomy" id="412755"/>
    <lineage>
        <taxon>unclassified sequences</taxon>
        <taxon>metagenomes</taxon>
        <taxon>ecological metagenomes</taxon>
    </lineage>
</organism>
<protein>
    <submittedName>
        <fullName evidence="1">Uncharacterized protein</fullName>
    </submittedName>
</protein>
<gene>
    <name evidence="1" type="ORF">LCGC14_0259150</name>
</gene>
<evidence type="ECO:0000313" key="1">
    <source>
        <dbReference type="EMBL" id="KKN87460.1"/>
    </source>
</evidence>
<accession>A0A0F9U2I8</accession>
<proteinExistence type="predicted"/>
<reference evidence="1" key="1">
    <citation type="journal article" date="2015" name="Nature">
        <title>Complex archaea that bridge the gap between prokaryotes and eukaryotes.</title>
        <authorList>
            <person name="Spang A."/>
            <person name="Saw J.H."/>
            <person name="Jorgensen S.L."/>
            <person name="Zaremba-Niedzwiedzka K."/>
            <person name="Martijn J."/>
            <person name="Lind A.E."/>
            <person name="van Eijk R."/>
            <person name="Schleper C."/>
            <person name="Guy L."/>
            <person name="Ettema T.J."/>
        </authorList>
    </citation>
    <scope>NUCLEOTIDE SEQUENCE</scope>
</reference>
<dbReference type="AlphaFoldDB" id="A0A0F9U2I8"/>
<name>A0A0F9U2I8_9ZZZZ</name>